<accession>A0A811Z1A8</accession>
<evidence type="ECO:0000256" key="1">
    <source>
        <dbReference type="SAM" id="MobiDB-lite"/>
    </source>
</evidence>
<evidence type="ECO:0000313" key="3">
    <source>
        <dbReference type="Proteomes" id="UP000645828"/>
    </source>
</evidence>
<evidence type="ECO:0000313" key="2">
    <source>
        <dbReference type="EMBL" id="CAD7683537.1"/>
    </source>
</evidence>
<feature type="compositionally biased region" description="Pro residues" evidence="1">
    <location>
        <begin position="15"/>
        <end position="25"/>
    </location>
</feature>
<proteinExistence type="predicted"/>
<dbReference type="Proteomes" id="UP000645828">
    <property type="component" value="Unassembled WGS sequence"/>
</dbReference>
<protein>
    <submittedName>
        <fullName evidence="2">(raccoon dog) hypothetical protein</fullName>
    </submittedName>
</protein>
<name>A0A811Z1A8_NYCPR</name>
<dbReference type="EMBL" id="CAJHUB010000755">
    <property type="protein sequence ID" value="CAD7683537.1"/>
    <property type="molecule type" value="Genomic_DNA"/>
</dbReference>
<reference evidence="2" key="1">
    <citation type="submission" date="2020-12" db="EMBL/GenBank/DDBJ databases">
        <authorList>
            <consortium name="Molecular Ecology Group"/>
        </authorList>
    </citation>
    <scope>NUCLEOTIDE SEQUENCE</scope>
    <source>
        <strain evidence="2">TBG_1078</strain>
    </source>
</reference>
<dbReference type="AlphaFoldDB" id="A0A811Z1A8"/>
<feature type="region of interest" description="Disordered" evidence="1">
    <location>
        <begin position="1"/>
        <end position="49"/>
    </location>
</feature>
<sequence length="157" mass="17034">MMPPPLVGGIVRPGMGPPGRGPLRPPRSACSPRKLRANREVSVRTPEGGMERLKLRAEAQKAFAPTQGGKAGASEDLPRLQRRTNGLALAYDLSQLRWMFTGTQPESASPLFTPDCTCFSHLIFGEDTSNCGHAHRGRSQLRLLPVEPEAWPALARG</sequence>
<comment type="caution">
    <text evidence="2">The sequence shown here is derived from an EMBL/GenBank/DDBJ whole genome shotgun (WGS) entry which is preliminary data.</text>
</comment>
<keyword evidence="3" id="KW-1185">Reference proteome</keyword>
<organism evidence="2 3">
    <name type="scientific">Nyctereutes procyonoides</name>
    <name type="common">Raccoon dog</name>
    <name type="synonym">Canis procyonoides</name>
    <dbReference type="NCBI Taxonomy" id="34880"/>
    <lineage>
        <taxon>Eukaryota</taxon>
        <taxon>Metazoa</taxon>
        <taxon>Chordata</taxon>
        <taxon>Craniata</taxon>
        <taxon>Vertebrata</taxon>
        <taxon>Euteleostomi</taxon>
        <taxon>Mammalia</taxon>
        <taxon>Eutheria</taxon>
        <taxon>Laurasiatheria</taxon>
        <taxon>Carnivora</taxon>
        <taxon>Caniformia</taxon>
        <taxon>Canidae</taxon>
        <taxon>Nyctereutes</taxon>
    </lineage>
</organism>
<gene>
    <name evidence="2" type="ORF">NYPRO_LOCUS16329</name>
</gene>